<protein>
    <submittedName>
        <fullName evidence="9">Peptide/nickel transport system permease protein</fullName>
    </submittedName>
</protein>
<dbReference type="PROSITE" id="PS50928">
    <property type="entry name" value="ABC_TM1"/>
    <property type="match status" value="1"/>
</dbReference>
<evidence type="ECO:0000259" key="8">
    <source>
        <dbReference type="PROSITE" id="PS50928"/>
    </source>
</evidence>
<dbReference type="Pfam" id="PF00528">
    <property type="entry name" value="BPD_transp_1"/>
    <property type="match status" value="1"/>
</dbReference>
<evidence type="ECO:0000313" key="9">
    <source>
        <dbReference type="EMBL" id="REE67326.1"/>
    </source>
</evidence>
<evidence type="ECO:0000313" key="10">
    <source>
        <dbReference type="Proteomes" id="UP000256304"/>
    </source>
</evidence>
<keyword evidence="10" id="KW-1185">Reference proteome</keyword>
<keyword evidence="2 7" id="KW-0813">Transport</keyword>
<evidence type="ECO:0000256" key="3">
    <source>
        <dbReference type="ARBA" id="ARBA00022475"/>
    </source>
</evidence>
<dbReference type="OrthoDB" id="2803660at2"/>
<evidence type="ECO:0000256" key="5">
    <source>
        <dbReference type="ARBA" id="ARBA00022989"/>
    </source>
</evidence>
<proteinExistence type="inferred from homology"/>
<gene>
    <name evidence="9" type="ORF">A8990_14331</name>
</gene>
<feature type="domain" description="ABC transmembrane type-1" evidence="8">
    <location>
        <begin position="105"/>
        <end position="302"/>
    </location>
</feature>
<keyword evidence="5 7" id="KW-1133">Transmembrane helix</keyword>
<evidence type="ECO:0000256" key="6">
    <source>
        <dbReference type="ARBA" id="ARBA00023136"/>
    </source>
</evidence>
<evidence type="ECO:0000256" key="7">
    <source>
        <dbReference type="RuleBase" id="RU363032"/>
    </source>
</evidence>
<name>A0A3D9QVR8_9BACL</name>
<sequence length="320" mass="35972">MLVYVIRRVGYMIVALLALTLITFFLMKQAPGSFLTINIMQSGLQTSGHSSYSMDVLQEWSERYHIGEPWYMEYWGYLKGILTWDFGTSFQYPNTPIMSLLVKAFPISLGIALSSIILGLLISIPVGIFAAMRRNTWADSGAMFFSMLGTSIPAYILAVFLIMVFSLYLHWLPSMGWRDLKNYVIPVLALALPMTGSMSRYMRTSLVENLNKDYATTVIAKGGSKRDVIYRHVLRNSLIPLITIIGPHLAGMLMGTVMIEFMFGIPGMGQLFNNAAGSRDYPLIMVSTFLYTLVIMVMNLLVDIIYGLLDPRIRRSGMSD</sequence>
<feature type="transmembrane region" description="Helical" evidence="7">
    <location>
        <begin position="238"/>
        <end position="263"/>
    </location>
</feature>
<accession>A0A3D9QVR8</accession>
<dbReference type="SUPFAM" id="SSF161098">
    <property type="entry name" value="MetI-like"/>
    <property type="match status" value="1"/>
</dbReference>
<evidence type="ECO:0000256" key="2">
    <source>
        <dbReference type="ARBA" id="ARBA00022448"/>
    </source>
</evidence>
<feature type="transmembrane region" description="Helical" evidence="7">
    <location>
        <begin position="183"/>
        <end position="202"/>
    </location>
</feature>
<dbReference type="Proteomes" id="UP000256304">
    <property type="component" value="Unassembled WGS sequence"/>
</dbReference>
<keyword evidence="6 7" id="KW-0472">Membrane</keyword>
<dbReference type="RefSeq" id="WP_116191944.1">
    <property type="nucleotide sequence ID" value="NZ_QTTN01000043.1"/>
</dbReference>
<feature type="transmembrane region" description="Helical" evidence="7">
    <location>
        <begin position="283"/>
        <end position="309"/>
    </location>
</feature>
<dbReference type="CDD" id="cd06261">
    <property type="entry name" value="TM_PBP2"/>
    <property type="match status" value="1"/>
</dbReference>
<dbReference type="GO" id="GO:0005886">
    <property type="term" value="C:plasma membrane"/>
    <property type="evidence" value="ECO:0007669"/>
    <property type="project" value="UniProtKB-SubCell"/>
</dbReference>
<feature type="transmembrane region" description="Helical" evidence="7">
    <location>
        <begin position="9"/>
        <end position="27"/>
    </location>
</feature>
<dbReference type="PANTHER" id="PTHR30465">
    <property type="entry name" value="INNER MEMBRANE ABC TRANSPORTER"/>
    <property type="match status" value="1"/>
</dbReference>
<feature type="transmembrane region" description="Helical" evidence="7">
    <location>
        <begin position="107"/>
        <end position="132"/>
    </location>
</feature>
<dbReference type="EMBL" id="QTTN01000043">
    <property type="protein sequence ID" value="REE67326.1"/>
    <property type="molecule type" value="Genomic_DNA"/>
</dbReference>
<dbReference type="AlphaFoldDB" id="A0A3D9QVR8"/>
<keyword evidence="3" id="KW-1003">Cell membrane</keyword>
<feature type="transmembrane region" description="Helical" evidence="7">
    <location>
        <begin position="144"/>
        <end position="171"/>
    </location>
</feature>
<dbReference type="PANTHER" id="PTHR30465:SF74">
    <property type="entry name" value="OLIGOPEPTIDE TRANSPORT SYSTEM PERMEASE PROTEIN OPPB"/>
    <property type="match status" value="1"/>
</dbReference>
<dbReference type="InterPro" id="IPR000515">
    <property type="entry name" value="MetI-like"/>
</dbReference>
<keyword evidence="4 7" id="KW-0812">Transmembrane</keyword>
<organism evidence="9 10">
    <name type="scientific">Paenibacillus taihuensis</name>
    <dbReference type="NCBI Taxonomy" id="1156355"/>
    <lineage>
        <taxon>Bacteria</taxon>
        <taxon>Bacillati</taxon>
        <taxon>Bacillota</taxon>
        <taxon>Bacilli</taxon>
        <taxon>Bacillales</taxon>
        <taxon>Paenibacillaceae</taxon>
        <taxon>Paenibacillus</taxon>
    </lineage>
</organism>
<evidence type="ECO:0000256" key="1">
    <source>
        <dbReference type="ARBA" id="ARBA00004651"/>
    </source>
</evidence>
<reference evidence="9 10" key="1">
    <citation type="submission" date="2018-08" db="EMBL/GenBank/DDBJ databases">
        <title>Genomic Encyclopedia of Type Strains, Phase III (KMG-III): the genomes of soil and plant-associated and newly described type strains.</title>
        <authorList>
            <person name="Whitman W."/>
        </authorList>
    </citation>
    <scope>NUCLEOTIDE SEQUENCE [LARGE SCALE GENOMIC DNA]</scope>
    <source>
        <strain evidence="9 10">CGMCC 1.10966</strain>
    </source>
</reference>
<comment type="subcellular location">
    <subcellularLocation>
        <location evidence="1 7">Cell membrane</location>
        <topology evidence="1 7">Multi-pass membrane protein</topology>
    </subcellularLocation>
</comment>
<evidence type="ECO:0000256" key="4">
    <source>
        <dbReference type="ARBA" id="ARBA00022692"/>
    </source>
</evidence>
<dbReference type="InterPro" id="IPR035906">
    <property type="entry name" value="MetI-like_sf"/>
</dbReference>
<comment type="caution">
    <text evidence="9">The sequence shown here is derived from an EMBL/GenBank/DDBJ whole genome shotgun (WGS) entry which is preliminary data.</text>
</comment>
<dbReference type="GO" id="GO:0055085">
    <property type="term" value="P:transmembrane transport"/>
    <property type="evidence" value="ECO:0007669"/>
    <property type="project" value="InterPro"/>
</dbReference>
<comment type="similarity">
    <text evidence="7">Belongs to the binding-protein-dependent transport system permease family.</text>
</comment>
<dbReference type="Gene3D" id="1.10.3720.10">
    <property type="entry name" value="MetI-like"/>
    <property type="match status" value="1"/>
</dbReference>